<gene>
    <name evidence="3" type="ORF">HKI87_01g02010</name>
</gene>
<name>A0AAX4NXE6_9CHLO</name>
<evidence type="ECO:0000256" key="1">
    <source>
        <dbReference type="SAM" id="MobiDB-lite"/>
    </source>
</evidence>
<feature type="region of interest" description="Disordered" evidence="1">
    <location>
        <begin position="254"/>
        <end position="273"/>
    </location>
</feature>
<sequence length="298" mass="32311">MRKTMKKTTMMKAAACLACVAVAAAAPNDAATCEAMAEKLNQRFIVGSNRFNTTSTGQEARDELREWMASNGLLVSMCNPQGYPDVYGPCADEVGMDHISASWIGQTDRTKELVEADILSPLQLYPGTIGLVFNTSNPDTEVLCVSPSDSASDSRQPDAKGNPACGSFNKLATESLRMTEGYLRSVKEGRQAKRHPGARGQRVGEVLLLGRSFKEHDGCFWLGPNEVVGGRQCHLGCQRQLHRPLFNLGRREAMGRDQAPGSHGGVPCRPKECLGSNQDAKGVLSGIRQGRHLEHDLI</sequence>
<evidence type="ECO:0000256" key="2">
    <source>
        <dbReference type="SAM" id="SignalP"/>
    </source>
</evidence>
<proteinExistence type="predicted"/>
<keyword evidence="2" id="KW-0732">Signal</keyword>
<feature type="region of interest" description="Disordered" evidence="1">
    <location>
        <begin position="146"/>
        <end position="166"/>
    </location>
</feature>
<dbReference type="AlphaFoldDB" id="A0AAX4NXE6"/>
<organism evidence="3 4">
    <name type="scientific">Chloropicon roscoffensis</name>
    <dbReference type="NCBI Taxonomy" id="1461544"/>
    <lineage>
        <taxon>Eukaryota</taxon>
        <taxon>Viridiplantae</taxon>
        <taxon>Chlorophyta</taxon>
        <taxon>Chloropicophyceae</taxon>
        <taxon>Chloropicales</taxon>
        <taxon>Chloropicaceae</taxon>
        <taxon>Chloropicon</taxon>
    </lineage>
</organism>
<keyword evidence="4" id="KW-1185">Reference proteome</keyword>
<protein>
    <submittedName>
        <fullName evidence="3">Uncharacterized protein</fullName>
    </submittedName>
</protein>
<dbReference type="Proteomes" id="UP001472866">
    <property type="component" value="Chromosome 01"/>
</dbReference>
<accession>A0AAX4NXE6</accession>
<evidence type="ECO:0000313" key="4">
    <source>
        <dbReference type="Proteomes" id="UP001472866"/>
    </source>
</evidence>
<feature type="chain" id="PRO_5043657459" evidence="2">
    <location>
        <begin position="26"/>
        <end position="298"/>
    </location>
</feature>
<dbReference type="EMBL" id="CP151501">
    <property type="protein sequence ID" value="WZN58677.1"/>
    <property type="molecule type" value="Genomic_DNA"/>
</dbReference>
<feature type="signal peptide" evidence="2">
    <location>
        <begin position="1"/>
        <end position="25"/>
    </location>
</feature>
<evidence type="ECO:0000313" key="3">
    <source>
        <dbReference type="EMBL" id="WZN58677.1"/>
    </source>
</evidence>
<reference evidence="3 4" key="1">
    <citation type="submission" date="2024-03" db="EMBL/GenBank/DDBJ databases">
        <title>Complete genome sequence of the green alga Chloropicon roscoffensis RCC1871.</title>
        <authorList>
            <person name="Lemieux C."/>
            <person name="Pombert J.-F."/>
            <person name="Otis C."/>
            <person name="Turmel M."/>
        </authorList>
    </citation>
    <scope>NUCLEOTIDE SEQUENCE [LARGE SCALE GENOMIC DNA]</scope>
    <source>
        <strain evidence="3 4">RCC1871</strain>
    </source>
</reference>